<feature type="transmembrane region" description="Helical" evidence="5">
    <location>
        <begin position="391"/>
        <end position="408"/>
    </location>
</feature>
<evidence type="ECO:0000256" key="3">
    <source>
        <dbReference type="ARBA" id="ARBA00022989"/>
    </source>
</evidence>
<gene>
    <name evidence="7" type="ORF">PDIGIT_LOCUS9858</name>
</gene>
<feature type="transmembrane region" description="Helical" evidence="5">
    <location>
        <begin position="500"/>
        <end position="518"/>
    </location>
</feature>
<proteinExistence type="predicted"/>
<dbReference type="PROSITE" id="PS50850">
    <property type="entry name" value="MFS"/>
    <property type="match status" value="1"/>
</dbReference>
<dbReference type="GO" id="GO:0005886">
    <property type="term" value="C:plasma membrane"/>
    <property type="evidence" value="ECO:0007669"/>
    <property type="project" value="TreeGrafter"/>
</dbReference>
<dbReference type="Proteomes" id="UP001152607">
    <property type="component" value="Unassembled WGS sequence"/>
</dbReference>
<feature type="domain" description="Major facilitator superfamily (MFS) profile" evidence="6">
    <location>
        <begin position="32"/>
        <end position="486"/>
    </location>
</feature>
<dbReference type="InterPro" id="IPR020846">
    <property type="entry name" value="MFS_dom"/>
</dbReference>
<dbReference type="InterPro" id="IPR036259">
    <property type="entry name" value="MFS_trans_sf"/>
</dbReference>
<feature type="transmembrane region" description="Helical" evidence="5">
    <location>
        <begin position="361"/>
        <end position="384"/>
    </location>
</feature>
<evidence type="ECO:0000256" key="1">
    <source>
        <dbReference type="ARBA" id="ARBA00004141"/>
    </source>
</evidence>
<dbReference type="PANTHER" id="PTHR23501:SF199">
    <property type="entry name" value="MFS EFFLUX TRANSPORTER INPD-RELATED"/>
    <property type="match status" value="1"/>
</dbReference>
<feature type="transmembrane region" description="Helical" evidence="5">
    <location>
        <begin position="337"/>
        <end position="355"/>
    </location>
</feature>
<dbReference type="InterPro" id="IPR011701">
    <property type="entry name" value="MFS"/>
</dbReference>
<dbReference type="Gene3D" id="1.20.1250.20">
    <property type="entry name" value="MFS general substrate transporter like domains"/>
    <property type="match status" value="1"/>
</dbReference>
<evidence type="ECO:0000256" key="4">
    <source>
        <dbReference type="ARBA" id="ARBA00023136"/>
    </source>
</evidence>
<dbReference type="Pfam" id="PF07690">
    <property type="entry name" value="MFS_1"/>
    <property type="match status" value="1"/>
</dbReference>
<keyword evidence="8" id="KW-1185">Reference proteome</keyword>
<keyword evidence="3 5" id="KW-1133">Transmembrane helix</keyword>
<evidence type="ECO:0000313" key="8">
    <source>
        <dbReference type="Proteomes" id="UP001152607"/>
    </source>
</evidence>
<comment type="caution">
    <text evidence="7">The sequence shown here is derived from an EMBL/GenBank/DDBJ whole genome shotgun (WGS) entry which is preliminary data.</text>
</comment>
<keyword evidence="4 5" id="KW-0472">Membrane</keyword>
<keyword evidence="2 5" id="KW-0812">Transmembrane</keyword>
<dbReference type="SUPFAM" id="SSF103473">
    <property type="entry name" value="MFS general substrate transporter"/>
    <property type="match status" value="1"/>
</dbReference>
<protein>
    <recommendedName>
        <fullName evidence="6">Major facilitator superfamily (MFS) profile domain-containing protein</fullName>
    </recommendedName>
</protein>
<dbReference type="PANTHER" id="PTHR23501">
    <property type="entry name" value="MAJOR FACILITATOR SUPERFAMILY"/>
    <property type="match status" value="1"/>
</dbReference>
<feature type="transmembrane region" description="Helical" evidence="5">
    <location>
        <begin position="185"/>
        <end position="205"/>
    </location>
</feature>
<feature type="transmembrane region" description="Helical" evidence="5">
    <location>
        <begin position="428"/>
        <end position="449"/>
    </location>
</feature>
<name>A0A9W4ULA7_9PLEO</name>
<feature type="transmembrane region" description="Helical" evidence="5">
    <location>
        <begin position="31"/>
        <end position="55"/>
    </location>
</feature>
<dbReference type="AlphaFoldDB" id="A0A9W4ULA7"/>
<dbReference type="FunFam" id="1.20.1250.20:FF:000196">
    <property type="entry name" value="MFS toxin efflux pump (AflT)"/>
    <property type="match status" value="1"/>
</dbReference>
<feature type="transmembrane region" description="Helical" evidence="5">
    <location>
        <begin position="258"/>
        <end position="277"/>
    </location>
</feature>
<organism evidence="7 8">
    <name type="scientific">Periconia digitata</name>
    <dbReference type="NCBI Taxonomy" id="1303443"/>
    <lineage>
        <taxon>Eukaryota</taxon>
        <taxon>Fungi</taxon>
        <taxon>Dikarya</taxon>
        <taxon>Ascomycota</taxon>
        <taxon>Pezizomycotina</taxon>
        <taxon>Dothideomycetes</taxon>
        <taxon>Pleosporomycetidae</taxon>
        <taxon>Pleosporales</taxon>
        <taxon>Massarineae</taxon>
        <taxon>Periconiaceae</taxon>
        <taxon>Periconia</taxon>
    </lineage>
</organism>
<dbReference type="Gene3D" id="1.20.1720.10">
    <property type="entry name" value="Multidrug resistance protein D"/>
    <property type="match status" value="1"/>
</dbReference>
<dbReference type="EMBL" id="CAOQHR010000006">
    <property type="protein sequence ID" value="CAI6336752.1"/>
    <property type="molecule type" value="Genomic_DNA"/>
</dbReference>
<dbReference type="GO" id="GO:0022857">
    <property type="term" value="F:transmembrane transporter activity"/>
    <property type="evidence" value="ECO:0007669"/>
    <property type="project" value="InterPro"/>
</dbReference>
<comment type="subcellular location">
    <subcellularLocation>
        <location evidence="1">Membrane</location>
        <topology evidence="1">Multi-pass membrane protein</topology>
    </subcellularLocation>
</comment>
<accession>A0A9W4ULA7</accession>
<feature type="transmembrane region" description="Helical" evidence="5">
    <location>
        <begin position="127"/>
        <end position="149"/>
    </location>
</feature>
<dbReference type="OrthoDB" id="10021397at2759"/>
<feature type="transmembrane region" description="Helical" evidence="5">
    <location>
        <begin position="225"/>
        <end position="246"/>
    </location>
</feature>
<feature type="transmembrane region" description="Helical" evidence="5">
    <location>
        <begin position="67"/>
        <end position="85"/>
    </location>
</feature>
<evidence type="ECO:0000256" key="2">
    <source>
        <dbReference type="ARBA" id="ARBA00022692"/>
    </source>
</evidence>
<sequence>MPEESQDSAAALPNHQSKPIQKNLESWRLTVVIGSLCLAIFLHGLDINIVSVAIPKITTEFNSLDDIAWYGSSYLLTVTAFQPLFGNLYKYFPVKPGYLASIFIFEIGSIVCAAAPSSAVLILGRSILGLGAAGLLQGALAIISLTVRLEKIPQYQGIVISAFGISVCTGPIIGGALTDHTSWRWCFWINVPAGFLVILFITLFVKIQANASQVNQSLPLSQKVMHLDVFGTILFIGGICCLLIALQTGGIEVPWKSAKPIGLLVAFSVIITAFGILQWHRDEYATIPPRVLMKRTIYTGSLVLFFLGMSSTTYTYYLPIYFQSIQGVSAMESGIRFIALVGPQIVLIVATGAVVSKVGAYVPFIILGITIDCIGGGLITTLGVGASTVRWVMFLVVNGIGIGMAQQIPYAAVQAVLDPLDVATGNAIAVFSFQLGGALGIAIAQNLFLKMLTEAVPMYAPDVPLQRVINAGAMGLEVLAQTPETLLALREAYAEAIRSTLILALVAACAAFPCAWGMEWLNLRKVAEARRIEKELDTLAPPEISIKCGKTDAEPP</sequence>
<evidence type="ECO:0000313" key="7">
    <source>
        <dbReference type="EMBL" id="CAI6336752.1"/>
    </source>
</evidence>
<feature type="transmembrane region" description="Helical" evidence="5">
    <location>
        <begin position="97"/>
        <end position="115"/>
    </location>
</feature>
<evidence type="ECO:0000256" key="5">
    <source>
        <dbReference type="SAM" id="Phobius"/>
    </source>
</evidence>
<dbReference type="CDD" id="cd17502">
    <property type="entry name" value="MFS_Azr1_MDR_like"/>
    <property type="match status" value="1"/>
</dbReference>
<evidence type="ECO:0000259" key="6">
    <source>
        <dbReference type="PROSITE" id="PS50850"/>
    </source>
</evidence>
<reference evidence="7" key="1">
    <citation type="submission" date="2023-01" db="EMBL/GenBank/DDBJ databases">
        <authorList>
            <person name="Van Ghelder C."/>
            <person name="Rancurel C."/>
        </authorList>
    </citation>
    <scope>NUCLEOTIDE SEQUENCE</scope>
    <source>
        <strain evidence="7">CNCM I-4278</strain>
    </source>
</reference>
<feature type="transmembrane region" description="Helical" evidence="5">
    <location>
        <begin position="155"/>
        <end position="178"/>
    </location>
</feature>
<feature type="transmembrane region" description="Helical" evidence="5">
    <location>
        <begin position="297"/>
        <end position="317"/>
    </location>
</feature>